<dbReference type="Proteomes" id="UP001218218">
    <property type="component" value="Unassembled WGS sequence"/>
</dbReference>
<accession>A0AAD6ZCF2</accession>
<protein>
    <submittedName>
        <fullName evidence="3">Ribonuclease H-like domain-containing protein</fullName>
    </submittedName>
</protein>
<name>A0AAD6ZCF2_9AGAR</name>
<evidence type="ECO:0000256" key="1">
    <source>
        <dbReference type="SAM" id="MobiDB-lite"/>
    </source>
</evidence>
<keyword evidence="4" id="KW-1185">Reference proteome</keyword>
<dbReference type="EMBL" id="JARIHO010000062">
    <property type="protein sequence ID" value="KAJ7315399.1"/>
    <property type="molecule type" value="Genomic_DNA"/>
</dbReference>
<evidence type="ECO:0000259" key="2">
    <source>
        <dbReference type="Pfam" id="PF05699"/>
    </source>
</evidence>
<gene>
    <name evidence="3" type="ORF">DFH08DRAFT_715726</name>
</gene>
<dbReference type="InterPro" id="IPR008906">
    <property type="entry name" value="HATC_C_dom"/>
</dbReference>
<feature type="region of interest" description="Disordered" evidence="1">
    <location>
        <begin position="116"/>
        <end position="154"/>
    </location>
</feature>
<evidence type="ECO:0000313" key="3">
    <source>
        <dbReference type="EMBL" id="KAJ7315399.1"/>
    </source>
</evidence>
<dbReference type="SUPFAM" id="SSF53098">
    <property type="entry name" value="Ribonuclease H-like"/>
    <property type="match status" value="1"/>
</dbReference>
<organism evidence="3 4">
    <name type="scientific">Mycena albidolilacea</name>
    <dbReference type="NCBI Taxonomy" id="1033008"/>
    <lineage>
        <taxon>Eukaryota</taxon>
        <taxon>Fungi</taxon>
        <taxon>Dikarya</taxon>
        <taxon>Basidiomycota</taxon>
        <taxon>Agaricomycotina</taxon>
        <taxon>Agaricomycetes</taxon>
        <taxon>Agaricomycetidae</taxon>
        <taxon>Agaricales</taxon>
        <taxon>Marasmiineae</taxon>
        <taxon>Mycenaceae</taxon>
        <taxon>Mycena</taxon>
    </lineage>
</organism>
<feature type="non-terminal residue" evidence="3">
    <location>
        <position position="1"/>
    </location>
</feature>
<reference evidence="3" key="1">
    <citation type="submission" date="2023-03" db="EMBL/GenBank/DDBJ databases">
        <title>Massive genome expansion in bonnet fungi (Mycena s.s.) driven by repeated elements and novel gene families across ecological guilds.</title>
        <authorList>
            <consortium name="Lawrence Berkeley National Laboratory"/>
            <person name="Harder C.B."/>
            <person name="Miyauchi S."/>
            <person name="Viragh M."/>
            <person name="Kuo A."/>
            <person name="Thoen E."/>
            <person name="Andreopoulos B."/>
            <person name="Lu D."/>
            <person name="Skrede I."/>
            <person name="Drula E."/>
            <person name="Henrissat B."/>
            <person name="Morin E."/>
            <person name="Kohler A."/>
            <person name="Barry K."/>
            <person name="LaButti K."/>
            <person name="Morin E."/>
            <person name="Salamov A."/>
            <person name="Lipzen A."/>
            <person name="Mereny Z."/>
            <person name="Hegedus B."/>
            <person name="Baldrian P."/>
            <person name="Stursova M."/>
            <person name="Weitz H."/>
            <person name="Taylor A."/>
            <person name="Grigoriev I.V."/>
            <person name="Nagy L.G."/>
            <person name="Martin F."/>
            <person name="Kauserud H."/>
        </authorList>
    </citation>
    <scope>NUCLEOTIDE SEQUENCE</scope>
    <source>
        <strain evidence="3">CBHHK002</strain>
    </source>
</reference>
<feature type="domain" description="HAT C-terminal dimerisation" evidence="2">
    <location>
        <begin position="171"/>
        <end position="222"/>
    </location>
</feature>
<dbReference type="AlphaFoldDB" id="A0AAD6ZCF2"/>
<feature type="compositionally biased region" description="Basic and acidic residues" evidence="1">
    <location>
        <begin position="143"/>
        <end position="154"/>
    </location>
</feature>
<comment type="caution">
    <text evidence="3">The sequence shown here is derived from an EMBL/GenBank/DDBJ whole genome shotgun (WGS) entry which is preliminary data.</text>
</comment>
<dbReference type="InterPro" id="IPR012337">
    <property type="entry name" value="RNaseH-like_sf"/>
</dbReference>
<evidence type="ECO:0000313" key="4">
    <source>
        <dbReference type="Proteomes" id="UP001218218"/>
    </source>
</evidence>
<dbReference type="PANTHER" id="PTHR23272:SF104">
    <property type="entry name" value="HAT FAMILY DIMERISATION DOMAIN CONTAINING PROTEIN, EXPRESSED"/>
    <property type="match status" value="1"/>
</dbReference>
<dbReference type="PANTHER" id="PTHR23272">
    <property type="entry name" value="BED FINGER-RELATED"/>
    <property type="match status" value="1"/>
</dbReference>
<sequence>AEKAQHAFSADMHSTLHLALPALETLHSTWSGRAKNLKYSCFWGALEEAVAKVDKYYQKTSTSDAYTFAMVLDPRKKLTYLKKHWSADLVDQVSANMEETFKKRYLELHANLATQKSPTVGPKSRATANSGLRELTPDDDDDKPNLSETHIDPTKPWRDEFQGYLNCIEARNAHRYPVWALLARDYLAIMASSVSSERAFSSAGITISKCRNRLKGEIVEAL</sequence>
<proteinExistence type="predicted"/>
<dbReference type="Pfam" id="PF05699">
    <property type="entry name" value="Dimer_Tnp_hAT"/>
    <property type="match status" value="1"/>
</dbReference>
<dbReference type="GO" id="GO:0046983">
    <property type="term" value="F:protein dimerization activity"/>
    <property type="evidence" value="ECO:0007669"/>
    <property type="project" value="InterPro"/>
</dbReference>